<comment type="caution">
    <text evidence="1">The sequence shown here is derived from an EMBL/GenBank/DDBJ whole genome shotgun (WGS) entry which is preliminary data.</text>
</comment>
<evidence type="ECO:0000313" key="2">
    <source>
        <dbReference type="Proteomes" id="UP001054945"/>
    </source>
</evidence>
<keyword evidence="2" id="KW-1185">Reference proteome</keyword>
<accession>A0AAV4RI39</accession>
<name>A0AAV4RI39_CAEEX</name>
<dbReference type="AlphaFoldDB" id="A0AAV4RI39"/>
<evidence type="ECO:0000313" key="1">
    <source>
        <dbReference type="EMBL" id="GIY19880.1"/>
    </source>
</evidence>
<dbReference type="Proteomes" id="UP001054945">
    <property type="component" value="Unassembled WGS sequence"/>
</dbReference>
<organism evidence="1 2">
    <name type="scientific">Caerostris extrusa</name>
    <name type="common">Bark spider</name>
    <name type="synonym">Caerostris bankana</name>
    <dbReference type="NCBI Taxonomy" id="172846"/>
    <lineage>
        <taxon>Eukaryota</taxon>
        <taxon>Metazoa</taxon>
        <taxon>Ecdysozoa</taxon>
        <taxon>Arthropoda</taxon>
        <taxon>Chelicerata</taxon>
        <taxon>Arachnida</taxon>
        <taxon>Araneae</taxon>
        <taxon>Araneomorphae</taxon>
        <taxon>Entelegynae</taxon>
        <taxon>Araneoidea</taxon>
        <taxon>Araneidae</taxon>
        <taxon>Caerostris</taxon>
    </lineage>
</organism>
<sequence length="128" mass="14187">MCSTSPCLPRPEGGIEPLRLSSATGLKPAHQTTGAQLGDTRCLLSGICTAIFLASVKSGRVNYLRMPYKSLLATVHRRLSLKSHCVAHKPNAGRRRTTRTIASEESFLQEGQHIFFKRTRFVSLKTYI</sequence>
<reference evidence="1 2" key="1">
    <citation type="submission" date="2021-06" db="EMBL/GenBank/DDBJ databases">
        <title>Caerostris extrusa draft genome.</title>
        <authorList>
            <person name="Kono N."/>
            <person name="Arakawa K."/>
        </authorList>
    </citation>
    <scope>NUCLEOTIDE SEQUENCE [LARGE SCALE GENOMIC DNA]</scope>
</reference>
<proteinExistence type="predicted"/>
<gene>
    <name evidence="1" type="ORF">CEXT_604471</name>
</gene>
<protein>
    <submittedName>
        <fullName evidence="1">Uncharacterized protein</fullName>
    </submittedName>
</protein>
<dbReference type="EMBL" id="BPLR01007802">
    <property type="protein sequence ID" value="GIY19880.1"/>
    <property type="molecule type" value="Genomic_DNA"/>
</dbReference>